<dbReference type="Proteomes" id="UP000478052">
    <property type="component" value="Unassembled WGS sequence"/>
</dbReference>
<evidence type="ECO:0000256" key="5">
    <source>
        <dbReference type="ARBA" id="ARBA00022723"/>
    </source>
</evidence>
<feature type="domain" description="DDE Tnp4" evidence="8">
    <location>
        <begin position="171"/>
        <end position="335"/>
    </location>
</feature>
<comment type="subcellular location">
    <subcellularLocation>
        <location evidence="2">Nucleus</location>
    </subcellularLocation>
</comment>
<dbReference type="EMBL" id="VUJU01012180">
    <property type="protein sequence ID" value="KAF0708461.1"/>
    <property type="molecule type" value="Genomic_DNA"/>
</dbReference>
<evidence type="ECO:0000313" key="9">
    <source>
        <dbReference type="EMBL" id="KAF0708461.1"/>
    </source>
</evidence>
<dbReference type="GO" id="GO:0046872">
    <property type="term" value="F:metal ion binding"/>
    <property type="evidence" value="ECO:0007669"/>
    <property type="project" value="UniProtKB-KW"/>
</dbReference>
<dbReference type="Pfam" id="PF13359">
    <property type="entry name" value="DDE_Tnp_4"/>
    <property type="match status" value="1"/>
</dbReference>
<name>A0A6G0VVV9_APHCR</name>
<organism evidence="9 10">
    <name type="scientific">Aphis craccivora</name>
    <name type="common">Cowpea aphid</name>
    <dbReference type="NCBI Taxonomy" id="307492"/>
    <lineage>
        <taxon>Eukaryota</taxon>
        <taxon>Metazoa</taxon>
        <taxon>Ecdysozoa</taxon>
        <taxon>Arthropoda</taxon>
        <taxon>Hexapoda</taxon>
        <taxon>Insecta</taxon>
        <taxon>Pterygota</taxon>
        <taxon>Neoptera</taxon>
        <taxon>Paraneoptera</taxon>
        <taxon>Hemiptera</taxon>
        <taxon>Sternorrhyncha</taxon>
        <taxon>Aphidomorpha</taxon>
        <taxon>Aphidoidea</taxon>
        <taxon>Aphididae</taxon>
        <taxon>Aphidini</taxon>
        <taxon>Aphis</taxon>
        <taxon>Aphis</taxon>
    </lineage>
</organism>
<dbReference type="PANTHER" id="PTHR22930:SF284">
    <property type="entry name" value="DDE TNP4 DOMAIN-CONTAINING PROTEIN"/>
    <property type="match status" value="1"/>
</dbReference>
<comment type="caution">
    <text evidence="9">The sequence shown here is derived from an EMBL/GenBank/DDBJ whole genome shotgun (WGS) entry which is preliminary data.</text>
</comment>
<dbReference type="InterPro" id="IPR027806">
    <property type="entry name" value="HARBI1_dom"/>
</dbReference>
<evidence type="ECO:0000256" key="3">
    <source>
        <dbReference type="ARBA" id="ARBA00006958"/>
    </source>
</evidence>
<comment type="cofactor">
    <cofactor evidence="1">
        <name>a divalent metal cation</name>
        <dbReference type="ChEBI" id="CHEBI:60240"/>
    </cofactor>
</comment>
<dbReference type="InterPro" id="IPR045249">
    <property type="entry name" value="HARBI1-like"/>
</dbReference>
<dbReference type="GO" id="GO:0016787">
    <property type="term" value="F:hydrolase activity"/>
    <property type="evidence" value="ECO:0007669"/>
    <property type="project" value="UniProtKB-KW"/>
</dbReference>
<dbReference type="GO" id="GO:0004518">
    <property type="term" value="F:nuclease activity"/>
    <property type="evidence" value="ECO:0007669"/>
    <property type="project" value="UniProtKB-KW"/>
</dbReference>
<keyword evidence="10" id="KW-1185">Reference proteome</keyword>
<dbReference type="PANTHER" id="PTHR22930">
    <property type="match status" value="1"/>
</dbReference>
<keyword evidence="4" id="KW-0540">Nuclease</keyword>
<evidence type="ECO:0000256" key="4">
    <source>
        <dbReference type="ARBA" id="ARBA00022722"/>
    </source>
</evidence>
<dbReference type="OrthoDB" id="6578142at2759"/>
<evidence type="ECO:0000256" key="2">
    <source>
        <dbReference type="ARBA" id="ARBA00004123"/>
    </source>
</evidence>
<accession>A0A6G0VVV9</accession>
<evidence type="ECO:0000256" key="1">
    <source>
        <dbReference type="ARBA" id="ARBA00001968"/>
    </source>
</evidence>
<protein>
    <submittedName>
        <fullName evidence="9">Putative nuclease HARBI1</fullName>
    </submittedName>
</protein>
<dbReference type="GO" id="GO:0005634">
    <property type="term" value="C:nucleus"/>
    <property type="evidence" value="ECO:0007669"/>
    <property type="project" value="UniProtKB-SubCell"/>
</dbReference>
<keyword evidence="7" id="KW-0539">Nucleus</keyword>
<evidence type="ECO:0000259" key="8">
    <source>
        <dbReference type="Pfam" id="PF13359"/>
    </source>
</evidence>
<comment type="similarity">
    <text evidence="3">Belongs to the HARBI1 family.</text>
</comment>
<evidence type="ECO:0000313" key="10">
    <source>
        <dbReference type="Proteomes" id="UP000478052"/>
    </source>
</evidence>
<evidence type="ECO:0000256" key="6">
    <source>
        <dbReference type="ARBA" id="ARBA00022801"/>
    </source>
</evidence>
<keyword evidence="6" id="KW-0378">Hydrolase</keyword>
<gene>
    <name evidence="9" type="ORF">FWK35_00032755</name>
</gene>
<reference evidence="9 10" key="1">
    <citation type="submission" date="2019-08" db="EMBL/GenBank/DDBJ databases">
        <title>Whole genome of Aphis craccivora.</title>
        <authorList>
            <person name="Voronova N.V."/>
            <person name="Shulinski R.S."/>
            <person name="Bandarenka Y.V."/>
            <person name="Zhorov D.G."/>
            <person name="Warner D."/>
        </authorList>
    </citation>
    <scope>NUCLEOTIDE SEQUENCE [LARGE SCALE GENOMIC DNA]</scope>
    <source>
        <strain evidence="9">180601</strain>
        <tissue evidence="9">Whole Body</tissue>
    </source>
</reference>
<dbReference type="AlphaFoldDB" id="A0A6G0VVV9"/>
<keyword evidence="5" id="KW-0479">Metal-binding</keyword>
<sequence>MDENRRKACIAIILAFSIPSKRITNRKRWVKDWISKRKKYCHLNLLKEIQLSDPKDYQNYFRMNIDIYNKLLSMVEPLIIKKDTNVRESIPPNQRLALTLRYLATGRSFEDLKYSAVIAPTTISEIVMETCKAIITVLKDRIQLPQNTEQLKSIANDFGCKWNFENCIGSIDGKHVNIKKPKNSGSVYYNYKGTFSIVLMAIVNANYQFIMVDVGANGRISDGGVLYYTKFWGKFENHTLNIPPPSCLTNTIEKYPYVFLGHEAFSLKTNLMKPYSRHDLTNKRRIFNYRLSRARRVVENAFGILASRFGVFQKPINLEPDKASTITLACCYLHNFLIENNKHLYCSRNVLITDNLETGELQIGDEITENVLTPLQKNPIRNKSANAKIVRDKYCDYFSKEGQVPWHDLTLSLFVSSFIDEILSTGFSKSAKNASSSNNLLEG</sequence>
<evidence type="ECO:0000256" key="7">
    <source>
        <dbReference type="ARBA" id="ARBA00023242"/>
    </source>
</evidence>
<proteinExistence type="inferred from homology"/>